<name>A0A382J1F4_9ZZZZ</name>
<organism evidence="2">
    <name type="scientific">marine metagenome</name>
    <dbReference type="NCBI Taxonomy" id="408172"/>
    <lineage>
        <taxon>unclassified sequences</taxon>
        <taxon>metagenomes</taxon>
        <taxon>ecological metagenomes</taxon>
    </lineage>
</organism>
<dbReference type="Gene3D" id="3.20.20.100">
    <property type="entry name" value="NADP-dependent oxidoreductase domain"/>
    <property type="match status" value="1"/>
</dbReference>
<dbReference type="Pfam" id="PF00248">
    <property type="entry name" value="Aldo_ket_red"/>
    <property type="match status" value="1"/>
</dbReference>
<dbReference type="PRINTS" id="PR00069">
    <property type="entry name" value="ALDKETRDTASE"/>
</dbReference>
<dbReference type="SUPFAM" id="SSF51430">
    <property type="entry name" value="NAD(P)-linked oxidoreductase"/>
    <property type="match status" value="1"/>
</dbReference>
<dbReference type="InterPro" id="IPR036812">
    <property type="entry name" value="NAD(P)_OxRdtase_dom_sf"/>
</dbReference>
<protein>
    <recommendedName>
        <fullName evidence="1">NADP-dependent oxidoreductase domain-containing protein</fullName>
    </recommendedName>
</protein>
<feature type="domain" description="NADP-dependent oxidoreductase" evidence="1">
    <location>
        <begin position="1"/>
        <end position="202"/>
    </location>
</feature>
<dbReference type="InterPro" id="IPR023210">
    <property type="entry name" value="NADP_OxRdtase_dom"/>
</dbReference>
<dbReference type="EMBL" id="UINC01071030">
    <property type="protein sequence ID" value="SVC05638.1"/>
    <property type="molecule type" value="Genomic_DNA"/>
</dbReference>
<sequence>MGLGTVQLGMPYGLGLLDPPADEECERLLCRALDLGINYFDTAASYGRSEEVLGQALSGAHPEPVVATKVGVRGDAGTALTGAALRDHIESSLLRSLRRLRLDRLDLVQIHNGDAETITDELLEIMDSMCNTGLVRFWGATTYGEEYPLAVLKVGQEHFSTLQVAYNLLDRSLEARVIPQGRARGVALIFRSIFLKGVLSDRWQHLPDHLS</sequence>
<dbReference type="GO" id="GO:0016491">
    <property type="term" value="F:oxidoreductase activity"/>
    <property type="evidence" value="ECO:0007669"/>
    <property type="project" value="InterPro"/>
</dbReference>
<dbReference type="InterPro" id="IPR053135">
    <property type="entry name" value="AKR2_Oxidoreductase"/>
</dbReference>
<dbReference type="PANTHER" id="PTHR43312">
    <property type="entry name" value="D-THREO-ALDOSE 1-DEHYDROGENASE"/>
    <property type="match status" value="1"/>
</dbReference>
<evidence type="ECO:0000259" key="1">
    <source>
        <dbReference type="Pfam" id="PF00248"/>
    </source>
</evidence>
<accession>A0A382J1F4</accession>
<evidence type="ECO:0000313" key="2">
    <source>
        <dbReference type="EMBL" id="SVC05638.1"/>
    </source>
</evidence>
<dbReference type="InterPro" id="IPR020471">
    <property type="entry name" value="AKR"/>
</dbReference>
<reference evidence="2" key="1">
    <citation type="submission" date="2018-05" db="EMBL/GenBank/DDBJ databases">
        <authorList>
            <person name="Lanie J.A."/>
            <person name="Ng W.-L."/>
            <person name="Kazmierczak K.M."/>
            <person name="Andrzejewski T.M."/>
            <person name="Davidsen T.M."/>
            <person name="Wayne K.J."/>
            <person name="Tettelin H."/>
            <person name="Glass J.I."/>
            <person name="Rusch D."/>
            <person name="Podicherti R."/>
            <person name="Tsui H.-C.T."/>
            <person name="Winkler M.E."/>
        </authorList>
    </citation>
    <scope>NUCLEOTIDE SEQUENCE</scope>
</reference>
<proteinExistence type="predicted"/>
<dbReference type="AlphaFoldDB" id="A0A382J1F4"/>
<feature type="non-terminal residue" evidence="2">
    <location>
        <position position="211"/>
    </location>
</feature>
<dbReference type="PANTHER" id="PTHR43312:SF1">
    <property type="entry name" value="NADP-DEPENDENT OXIDOREDUCTASE DOMAIN-CONTAINING PROTEIN"/>
    <property type="match status" value="1"/>
</dbReference>
<gene>
    <name evidence="2" type="ORF">METZ01_LOCUS258492</name>
</gene>